<evidence type="ECO:0000259" key="1">
    <source>
        <dbReference type="Pfam" id="PF00293"/>
    </source>
</evidence>
<dbReference type="OrthoDB" id="276276at2759"/>
<name>A0A1B9IAD2_9TREE</name>
<dbReference type="AlphaFoldDB" id="A0A1B9IAD2"/>
<reference evidence="3" key="4">
    <citation type="submission" date="2024-02" db="EMBL/GenBank/DDBJ databases">
        <title>Comparative genomics of Cryptococcus and Kwoniella reveals pathogenesis evolution and contrasting modes of karyotype evolution via chromosome fusion or intercentromeric recombination.</title>
        <authorList>
            <person name="Coelho M.A."/>
            <person name="David-Palma M."/>
            <person name="Shea T."/>
            <person name="Bowers K."/>
            <person name="McGinley-Smith S."/>
            <person name="Mohammad A.W."/>
            <person name="Gnirke A."/>
            <person name="Yurkov A.M."/>
            <person name="Nowrousian M."/>
            <person name="Sun S."/>
            <person name="Cuomo C.A."/>
            <person name="Heitman J."/>
        </authorList>
    </citation>
    <scope>NUCLEOTIDE SEQUENCE</scope>
    <source>
        <strain evidence="3">CBS 10737</strain>
    </source>
</reference>
<dbReference type="RefSeq" id="XP_019013652.1">
    <property type="nucleotide sequence ID" value="XM_019153491.1"/>
</dbReference>
<dbReference type="Gene3D" id="3.90.79.10">
    <property type="entry name" value="Nucleoside Triphosphate Pyrophosphohydrolase"/>
    <property type="match status" value="1"/>
</dbReference>
<reference evidence="2" key="1">
    <citation type="submission" date="2013-07" db="EMBL/GenBank/DDBJ databases">
        <title>The Genome Sequence of Cryptococcus pinus CBS10737.</title>
        <authorList>
            <consortium name="The Broad Institute Genome Sequencing Platform"/>
            <person name="Cuomo C."/>
            <person name="Litvintseva A."/>
            <person name="Chen Y."/>
            <person name="Heitman J."/>
            <person name="Sun S."/>
            <person name="Springer D."/>
            <person name="Dromer F."/>
            <person name="Young S.K."/>
            <person name="Zeng Q."/>
            <person name="Gargeya S."/>
            <person name="Fitzgerald M."/>
            <person name="Abouelleil A."/>
            <person name="Alvarado L."/>
            <person name="Berlin A.M."/>
            <person name="Chapman S.B."/>
            <person name="Dewar J."/>
            <person name="Goldberg J."/>
            <person name="Griggs A."/>
            <person name="Gujja S."/>
            <person name="Hansen M."/>
            <person name="Howarth C."/>
            <person name="Imamovic A."/>
            <person name="Larimer J."/>
            <person name="McCowan C."/>
            <person name="Murphy C."/>
            <person name="Pearson M."/>
            <person name="Priest M."/>
            <person name="Roberts A."/>
            <person name="Saif S."/>
            <person name="Shea T."/>
            <person name="Sykes S."/>
            <person name="Wortman J."/>
            <person name="Nusbaum C."/>
            <person name="Birren B."/>
        </authorList>
    </citation>
    <scope>NUCLEOTIDE SEQUENCE [LARGE SCALE GENOMIC DNA]</scope>
    <source>
        <strain evidence="2">CBS 10737</strain>
    </source>
</reference>
<feature type="domain" description="Nudix hydrolase" evidence="1">
    <location>
        <begin position="54"/>
        <end position="176"/>
    </location>
</feature>
<dbReference type="InterPro" id="IPR015797">
    <property type="entry name" value="NUDIX_hydrolase-like_dom_sf"/>
</dbReference>
<dbReference type="InterPro" id="IPR000086">
    <property type="entry name" value="NUDIX_hydrolase_dom"/>
</dbReference>
<accession>A0A1B9IAD2</accession>
<reference evidence="3" key="2">
    <citation type="submission" date="2013-07" db="EMBL/GenBank/DDBJ databases">
        <authorList>
            <consortium name="The Broad Institute Genome Sequencing Platform"/>
            <person name="Cuomo C."/>
            <person name="Litvintseva A."/>
            <person name="Chen Y."/>
            <person name="Heitman J."/>
            <person name="Sun S."/>
            <person name="Springer D."/>
            <person name="Dromer F."/>
            <person name="Young S.K."/>
            <person name="Zeng Q."/>
            <person name="Gargeya S."/>
            <person name="Fitzgerald M."/>
            <person name="Abouelleil A."/>
            <person name="Alvarado L."/>
            <person name="Berlin A.M."/>
            <person name="Chapman S.B."/>
            <person name="Dewar J."/>
            <person name="Goldberg J."/>
            <person name="Griggs A."/>
            <person name="Gujja S."/>
            <person name="Hansen M."/>
            <person name="Howarth C."/>
            <person name="Imamovic A."/>
            <person name="Larimer J."/>
            <person name="McCowan C."/>
            <person name="Murphy C."/>
            <person name="Pearson M."/>
            <person name="Priest M."/>
            <person name="Roberts A."/>
            <person name="Saif S."/>
            <person name="Shea T."/>
            <person name="Sykes S."/>
            <person name="Wortman J."/>
            <person name="Nusbaum C."/>
            <person name="Birren B."/>
        </authorList>
    </citation>
    <scope>NUCLEOTIDE SEQUENCE</scope>
    <source>
        <strain evidence="3">CBS 10737</strain>
    </source>
</reference>
<dbReference type="EMBL" id="CP144522">
    <property type="protein sequence ID" value="WWC69333.1"/>
    <property type="molecule type" value="Genomic_DNA"/>
</dbReference>
<evidence type="ECO:0000313" key="2">
    <source>
        <dbReference type="EMBL" id="OCF52433.1"/>
    </source>
</evidence>
<dbReference type="EMBL" id="KI894008">
    <property type="protein sequence ID" value="OCF52433.1"/>
    <property type="molecule type" value="Genomic_DNA"/>
</dbReference>
<dbReference type="Pfam" id="PF00293">
    <property type="entry name" value="NUDIX"/>
    <property type="match status" value="1"/>
</dbReference>
<dbReference type="KEGG" id="kpin:30170092"/>
<protein>
    <recommendedName>
        <fullName evidence="1">Nudix hydrolase domain-containing protein</fullName>
    </recommendedName>
</protein>
<dbReference type="Proteomes" id="UP000094020">
    <property type="component" value="Chromosome 4"/>
</dbReference>
<reference evidence="2" key="3">
    <citation type="submission" date="2016-07" db="EMBL/GenBank/DDBJ databases">
        <title>Evolution of pathogenesis and genome organization in the Tremellales.</title>
        <authorList>
            <person name="Cuomo C."/>
            <person name="Litvintseva A."/>
            <person name="Heitman J."/>
            <person name="Chen Y."/>
            <person name="Sun S."/>
            <person name="Springer D."/>
            <person name="Dromer F."/>
            <person name="Young S."/>
            <person name="Zeng Q."/>
            <person name="Chapman S."/>
            <person name="Gujja S."/>
            <person name="Saif S."/>
            <person name="Birren B."/>
        </authorList>
    </citation>
    <scope>NUCLEOTIDE SEQUENCE</scope>
    <source>
        <strain evidence="2">CBS 10737</strain>
    </source>
</reference>
<sequence>MNFKYPSFKIHQSVTRFCLPLSRFSKLPSNQNKTLYIGSIITKSIKNSTTESIKILIVKRQLLNENENENSFKWEIPNGKVKYGIDQTLIESIIRIIKDKIGLIVISIKKEIDSFEYQIDNNQKTYKQYNFITEISINDNHSDEEEVLLNSKEYQAYKWITKEEVLNLDMTDTMKSVLVNGFKSIEQIAQQTE</sequence>
<evidence type="ECO:0000313" key="4">
    <source>
        <dbReference type="Proteomes" id="UP000094020"/>
    </source>
</evidence>
<keyword evidence="4" id="KW-1185">Reference proteome</keyword>
<proteinExistence type="predicted"/>
<organism evidence="2">
    <name type="scientific">Kwoniella pini CBS 10737</name>
    <dbReference type="NCBI Taxonomy" id="1296096"/>
    <lineage>
        <taxon>Eukaryota</taxon>
        <taxon>Fungi</taxon>
        <taxon>Dikarya</taxon>
        <taxon>Basidiomycota</taxon>
        <taxon>Agaricomycotina</taxon>
        <taxon>Tremellomycetes</taxon>
        <taxon>Tremellales</taxon>
        <taxon>Cryptococcaceae</taxon>
        <taxon>Kwoniella</taxon>
    </lineage>
</organism>
<dbReference type="SUPFAM" id="SSF55811">
    <property type="entry name" value="Nudix"/>
    <property type="match status" value="1"/>
</dbReference>
<gene>
    <name evidence="2" type="ORF">I206_01723</name>
    <name evidence="3" type="ORF">I206_103271</name>
</gene>
<evidence type="ECO:0000313" key="3">
    <source>
        <dbReference type="EMBL" id="WWC69333.1"/>
    </source>
</evidence>
<dbReference type="GeneID" id="30170092"/>
<dbReference type="STRING" id="1296096.A0A1B9IAD2"/>